<accession>A0ABR4F602</accession>
<dbReference type="PANTHER" id="PTHR36223">
    <property type="entry name" value="BETA-LACTAMASE-TYPE TRANSPEPTIDASE FOLD DOMAIN CONTAINING PROTEIN"/>
    <property type="match status" value="1"/>
</dbReference>
<comment type="caution">
    <text evidence="3">The sequence shown here is derived from an EMBL/GenBank/DDBJ whole genome shotgun (WGS) entry which is preliminary data.</text>
</comment>
<evidence type="ECO:0000256" key="1">
    <source>
        <dbReference type="SAM" id="MobiDB-lite"/>
    </source>
</evidence>
<evidence type="ECO:0000313" key="4">
    <source>
        <dbReference type="Proteomes" id="UP001600888"/>
    </source>
</evidence>
<dbReference type="InterPro" id="IPR057678">
    <property type="entry name" value="DUF7918"/>
</dbReference>
<dbReference type="Proteomes" id="UP001600888">
    <property type="component" value="Unassembled WGS sequence"/>
</dbReference>
<feature type="domain" description="DUF7918" evidence="2">
    <location>
        <begin position="3"/>
        <end position="68"/>
    </location>
</feature>
<dbReference type="EMBL" id="JBAWTH010000010">
    <property type="protein sequence ID" value="KAL2290131.1"/>
    <property type="molecule type" value="Genomic_DNA"/>
</dbReference>
<organism evidence="3 4">
    <name type="scientific">Diaporthe vaccinii</name>
    <dbReference type="NCBI Taxonomy" id="105482"/>
    <lineage>
        <taxon>Eukaryota</taxon>
        <taxon>Fungi</taxon>
        <taxon>Dikarya</taxon>
        <taxon>Ascomycota</taxon>
        <taxon>Pezizomycotina</taxon>
        <taxon>Sordariomycetes</taxon>
        <taxon>Sordariomycetidae</taxon>
        <taxon>Diaporthales</taxon>
        <taxon>Diaporthaceae</taxon>
        <taxon>Diaporthe</taxon>
        <taxon>Diaporthe eres species complex</taxon>
    </lineage>
</organism>
<feature type="region of interest" description="Disordered" evidence="1">
    <location>
        <begin position="91"/>
        <end position="141"/>
    </location>
</feature>
<sequence length="141" mass="15678">MQKELAQKAVEDNALSHRATLSAAAVIDPPAVVSTWYFVDPLDAPLAVFYFKYRSIAALQEELVIPRSREPSPQPLDLGALPIREVGRVTQSELLRSNERGKTSSEGSVKREPSEDQMSQRPRKVVKMSDGREAVDLTEDD</sequence>
<name>A0ABR4F602_9PEZI</name>
<reference evidence="3 4" key="1">
    <citation type="submission" date="2024-03" db="EMBL/GenBank/DDBJ databases">
        <title>A high-quality draft genome sequence of Diaporthe vaccinii, a causative agent of upright dieback and viscid rot disease in cranberry plants.</title>
        <authorList>
            <person name="Sarrasin M."/>
            <person name="Lang B.F."/>
            <person name="Burger G."/>
        </authorList>
    </citation>
    <scope>NUCLEOTIDE SEQUENCE [LARGE SCALE GENOMIC DNA]</scope>
    <source>
        <strain evidence="3 4">IS7</strain>
    </source>
</reference>
<evidence type="ECO:0000259" key="2">
    <source>
        <dbReference type="Pfam" id="PF25534"/>
    </source>
</evidence>
<feature type="compositionally biased region" description="Basic and acidic residues" evidence="1">
    <location>
        <begin position="96"/>
        <end position="114"/>
    </location>
</feature>
<dbReference type="PANTHER" id="PTHR36223:SF1">
    <property type="entry name" value="TRANSCRIPTION ELONGATION FACTOR EAF N-TERMINAL DOMAIN-CONTAINING PROTEIN"/>
    <property type="match status" value="1"/>
</dbReference>
<dbReference type="Pfam" id="PF25534">
    <property type="entry name" value="DUF7918"/>
    <property type="match status" value="1"/>
</dbReference>
<proteinExistence type="predicted"/>
<keyword evidence="4" id="KW-1185">Reference proteome</keyword>
<evidence type="ECO:0000313" key="3">
    <source>
        <dbReference type="EMBL" id="KAL2290131.1"/>
    </source>
</evidence>
<protein>
    <recommendedName>
        <fullName evidence="2">DUF7918 domain-containing protein</fullName>
    </recommendedName>
</protein>
<gene>
    <name evidence="3" type="ORF">FJTKL_00622</name>
</gene>